<feature type="transmembrane region" description="Helical" evidence="1">
    <location>
        <begin position="255"/>
        <end position="278"/>
    </location>
</feature>
<keyword evidence="4" id="KW-1185">Reference proteome</keyword>
<protein>
    <submittedName>
        <fullName evidence="3">Uncharacterized protein</fullName>
    </submittedName>
</protein>
<evidence type="ECO:0000256" key="1">
    <source>
        <dbReference type="SAM" id="Phobius"/>
    </source>
</evidence>
<comment type="caution">
    <text evidence="3">The sequence shown here is derived from an EMBL/GenBank/DDBJ whole genome shotgun (WGS) entry which is preliminary data.</text>
</comment>
<dbReference type="EMBL" id="JACHJV010000001">
    <property type="protein sequence ID" value="MBB4923846.1"/>
    <property type="molecule type" value="Genomic_DNA"/>
</dbReference>
<evidence type="ECO:0000313" key="4">
    <source>
        <dbReference type="Proteomes" id="UP000540506"/>
    </source>
</evidence>
<dbReference type="PROSITE" id="PS51318">
    <property type="entry name" value="TAT"/>
    <property type="match status" value="1"/>
</dbReference>
<dbReference type="RefSeq" id="WP_184935885.1">
    <property type="nucleotide sequence ID" value="NZ_JACHJV010000001.1"/>
</dbReference>
<evidence type="ECO:0000313" key="3">
    <source>
        <dbReference type="EMBL" id="MBB4923846.1"/>
    </source>
</evidence>
<keyword evidence="1" id="KW-0472">Membrane</keyword>
<dbReference type="InterPro" id="IPR006311">
    <property type="entry name" value="TAT_signal"/>
</dbReference>
<sequence length="284" mass="28102">MTITQISRRAAVVAVLAATVGLAVAPLAQAAPQAAGDALPAAVASGDLAAARSAVQAPSVIGQLGDFFARKGVPPTQPLQLSAADEAKAAAQADPQLVGATVPVYTLDPGFVSGAKGAPVARADFTATEVAAADGQRASVWTAAQNGSWRVVNIASGSDETDYAARGAAGGGGTVFREPQLNAWYVLRGGRVLPLDTEARESVGANGVSLAAYQKLVHQRYGDKLPGSAYDKAGLGGGFSASATNVADQGSGDGLSVTAVTAVGALGVTALAGAGLAVRRRARG</sequence>
<feature type="chain" id="PRO_5031206542" evidence="2">
    <location>
        <begin position="31"/>
        <end position="284"/>
    </location>
</feature>
<gene>
    <name evidence="3" type="ORF">FHR34_002839</name>
</gene>
<keyword evidence="2" id="KW-0732">Signal</keyword>
<keyword evidence="1" id="KW-1133">Transmembrane helix</keyword>
<proteinExistence type="predicted"/>
<organism evidence="3 4">
    <name type="scientific">Kitasatospora kifunensis</name>
    <name type="common">Streptomyces kifunensis</name>
    <dbReference type="NCBI Taxonomy" id="58351"/>
    <lineage>
        <taxon>Bacteria</taxon>
        <taxon>Bacillati</taxon>
        <taxon>Actinomycetota</taxon>
        <taxon>Actinomycetes</taxon>
        <taxon>Kitasatosporales</taxon>
        <taxon>Streptomycetaceae</taxon>
        <taxon>Kitasatospora</taxon>
    </lineage>
</organism>
<feature type="signal peptide" evidence="2">
    <location>
        <begin position="1"/>
        <end position="30"/>
    </location>
</feature>
<dbReference type="AlphaFoldDB" id="A0A7W7R2V8"/>
<dbReference type="Proteomes" id="UP000540506">
    <property type="component" value="Unassembled WGS sequence"/>
</dbReference>
<keyword evidence="1" id="KW-0812">Transmembrane</keyword>
<evidence type="ECO:0000256" key="2">
    <source>
        <dbReference type="SAM" id="SignalP"/>
    </source>
</evidence>
<name>A0A7W7R2V8_KITKI</name>
<reference evidence="3 4" key="1">
    <citation type="submission" date="2020-08" db="EMBL/GenBank/DDBJ databases">
        <title>Sequencing the genomes of 1000 actinobacteria strains.</title>
        <authorList>
            <person name="Klenk H.-P."/>
        </authorList>
    </citation>
    <scope>NUCLEOTIDE SEQUENCE [LARGE SCALE GENOMIC DNA]</scope>
    <source>
        <strain evidence="3 4">DSM 41654</strain>
    </source>
</reference>
<accession>A0A7W7R2V8</accession>